<sequence length="212" mass="23706">MASSRAFIDAIRVCLARDPHARYITLATVERPNRTRTAATAVPRARTVVFEGFIDDPSGVPALLIKCSSASDKVRNAISPECEVAWWFERSMTQFRLRGTIAFLDGDAFIDCDHPSDAHATRDALARARERTWNNLSLADRGQFFWSDGVEGEVRDEIPTHFCVGMLRVAEVDALCLADGSRRSWWRESLSSETFERAEGRAPPVRSARDAC</sequence>
<dbReference type="Gene3D" id="2.30.110.10">
    <property type="entry name" value="Electron Transport, Fmn-binding Protein, Chain A"/>
    <property type="match status" value="1"/>
</dbReference>
<protein>
    <submittedName>
        <fullName evidence="2">FMN-binding split barrel</fullName>
    </submittedName>
</protein>
<evidence type="ECO:0000259" key="1">
    <source>
        <dbReference type="Pfam" id="PF12766"/>
    </source>
</evidence>
<dbReference type="GO" id="GO:0010181">
    <property type="term" value="F:FMN binding"/>
    <property type="evidence" value="ECO:0007669"/>
    <property type="project" value="InterPro"/>
</dbReference>
<dbReference type="PANTHER" id="PTHR28243">
    <property type="entry name" value="AGL049CP"/>
    <property type="match status" value="1"/>
</dbReference>
<reference evidence="2" key="2">
    <citation type="journal article" date="2014" name="BMC Genomics">
        <title>An improved genome of the model marine alga Ostreococcus tauri unfolds by assessing Illumina de novo assemblies.</title>
        <authorList>
            <person name="Blanc-Mathieu R."/>
            <person name="Verhelst B."/>
            <person name="Derelle E."/>
            <person name="Rombauts S."/>
            <person name="Bouget F.Y."/>
            <person name="Carre I."/>
            <person name="Chateau A."/>
            <person name="Eyre-Walker A."/>
            <person name="Grimsley N."/>
            <person name="Moreau H."/>
            <person name="Piegu B."/>
            <person name="Rivals E."/>
            <person name="Schackwitz W."/>
            <person name="Van de Peer Y."/>
            <person name="Piganeau G."/>
        </authorList>
    </citation>
    <scope>NUCLEOTIDE SEQUENCE</scope>
    <source>
        <strain evidence="2">RCC4221</strain>
    </source>
</reference>
<dbReference type="UniPathway" id="UPA01068">
    <property type="reaction ID" value="UER00304"/>
</dbReference>
<evidence type="ECO:0000313" key="3">
    <source>
        <dbReference type="EMBL" id="OUS45912.1"/>
    </source>
</evidence>
<dbReference type="EMBL" id="CAID01000014">
    <property type="protein sequence ID" value="CEG02046.1"/>
    <property type="molecule type" value="Genomic_DNA"/>
</dbReference>
<dbReference type="Proteomes" id="UP000009170">
    <property type="component" value="Unassembled WGS sequence"/>
</dbReference>
<reference evidence="3" key="3">
    <citation type="submission" date="2017-04" db="EMBL/GenBank/DDBJ databases">
        <title>Population genomics of picophytoplankton unveils novel chromosome hypervariability.</title>
        <authorList>
            <consortium name="DOE Joint Genome Institute"/>
            <person name="Blanc-Mathieu R."/>
            <person name="Krasovec M."/>
            <person name="Hebrard M."/>
            <person name="Yau S."/>
            <person name="Desgranges E."/>
            <person name="Martin J."/>
            <person name="Schackwitz W."/>
            <person name="Kuo A."/>
            <person name="Salin G."/>
            <person name="Donnadieu C."/>
            <person name="Desdevises Y."/>
            <person name="Sanchez-Ferandin S."/>
            <person name="Moreau H."/>
            <person name="Rivals E."/>
            <person name="Grigoriev I.V."/>
            <person name="Grimsley N."/>
            <person name="Eyre-Walker A."/>
            <person name="Piganeau G."/>
        </authorList>
    </citation>
    <scope>NUCLEOTIDE SEQUENCE [LARGE SCALE GENOMIC DNA]</scope>
    <source>
        <strain evidence="3">RCC 1115</strain>
    </source>
</reference>
<dbReference type="AlphaFoldDB" id="A0A096PAU4"/>
<dbReference type="STRING" id="70448.A0A096PAU4"/>
<accession>A0A454XIF2</accession>
<dbReference type="InterPro" id="IPR024624">
    <property type="entry name" value="Pyridox_Oxase_Alr4036_FMN-bd"/>
</dbReference>
<dbReference type="InterPro" id="IPR012349">
    <property type="entry name" value="Split_barrel_FMN-bd"/>
</dbReference>
<feature type="domain" description="Pyridoxamine 5'-phosphate oxidase Alr4036 family FMN-binding" evidence="1">
    <location>
        <begin position="17"/>
        <end position="103"/>
    </location>
</feature>
<dbReference type="PANTHER" id="PTHR28243:SF1">
    <property type="entry name" value="PYRIDOXAMINE 5'-PHOSPHATE OXIDASE ALR4036 FAMILY FMN-BINDING DOMAIN-CONTAINING PROTEIN"/>
    <property type="match status" value="1"/>
</dbReference>
<name>A0A096PAU4_OSTTA</name>
<organism evidence="2 4">
    <name type="scientific">Ostreococcus tauri</name>
    <name type="common">Marine green alga</name>
    <dbReference type="NCBI Taxonomy" id="70448"/>
    <lineage>
        <taxon>Eukaryota</taxon>
        <taxon>Viridiplantae</taxon>
        <taxon>Chlorophyta</taxon>
        <taxon>Mamiellophyceae</taxon>
        <taxon>Mamiellales</taxon>
        <taxon>Bathycoccaceae</taxon>
        <taxon>Ostreococcus</taxon>
    </lineage>
</organism>
<evidence type="ECO:0000313" key="2">
    <source>
        <dbReference type="EMBL" id="CEG02046.1"/>
    </source>
</evidence>
<dbReference type="Proteomes" id="UP000195557">
    <property type="component" value="Unassembled WGS sequence"/>
</dbReference>
<proteinExistence type="predicted"/>
<gene>
    <name evidence="3" type="ORF">BE221DRAFT_206038</name>
    <name evidence="2" type="ORF">OT_ostta14g01245</name>
</gene>
<dbReference type="Pfam" id="PF12766">
    <property type="entry name" value="Pyridox_oxase_2"/>
    <property type="match status" value="1"/>
</dbReference>
<keyword evidence="4" id="KW-1185">Reference proteome</keyword>
<accession>A0A096PAU4</accession>
<accession>A0A1Y5IFJ3</accession>
<dbReference type="EMBL" id="KZ155785">
    <property type="protein sequence ID" value="OUS45912.1"/>
    <property type="molecule type" value="Genomic_DNA"/>
</dbReference>
<evidence type="ECO:0000313" key="4">
    <source>
        <dbReference type="Proteomes" id="UP000009170"/>
    </source>
</evidence>
<reference evidence="2 4" key="1">
    <citation type="journal article" date="2006" name="Proc. Natl. Acad. Sci. U.S.A.">
        <title>Genome analysis of the smallest free-living eukaryote Ostreococcus tauri unveils many unique features.</title>
        <authorList>
            <person name="Derelle E."/>
            <person name="Ferraz C."/>
            <person name="Rombauts S."/>
            <person name="Rouze P."/>
            <person name="Worden A.Z."/>
            <person name="Robbens S."/>
            <person name="Partensky F."/>
            <person name="Degroeve S."/>
            <person name="Echeynie S."/>
            <person name="Cooke R."/>
            <person name="Saeys Y."/>
            <person name="Wuyts J."/>
            <person name="Jabbari K."/>
            <person name="Bowler C."/>
            <person name="Panaud O."/>
            <person name="Piegu B."/>
            <person name="Ball S.G."/>
            <person name="Ral J.-P."/>
            <person name="Bouget F.-Y."/>
            <person name="Piganeau G."/>
            <person name="De Baets B."/>
            <person name="Picard A."/>
            <person name="Delseny M."/>
            <person name="Demaille J."/>
            <person name="Van de Peer Y."/>
            <person name="Moreau H."/>
        </authorList>
    </citation>
    <scope>NUCLEOTIDE SEQUENCE [LARGE SCALE GENOMIC DNA]</scope>
    <source>
        <strain evidence="2 4">OTTH0595</strain>
    </source>
</reference>
<dbReference type="InParanoid" id="A0A096PAU4"/>
<dbReference type="SUPFAM" id="SSF50475">
    <property type="entry name" value="FMN-binding split barrel"/>
    <property type="match status" value="1"/>
</dbReference>